<dbReference type="Proteomes" id="UP000436006">
    <property type="component" value="Unassembled WGS sequence"/>
</dbReference>
<evidence type="ECO:0000256" key="7">
    <source>
        <dbReference type="ARBA" id="ARBA00023180"/>
    </source>
</evidence>
<dbReference type="InterPro" id="IPR024607">
    <property type="entry name" value="Sulfatase_CS"/>
</dbReference>
<evidence type="ECO:0000256" key="6">
    <source>
        <dbReference type="ARBA" id="ARBA00022837"/>
    </source>
</evidence>
<keyword evidence="10" id="KW-0808">Transferase</keyword>
<evidence type="ECO:0000256" key="4">
    <source>
        <dbReference type="ARBA" id="ARBA00022729"/>
    </source>
</evidence>
<keyword evidence="4 8" id="KW-0732">Signal</keyword>
<dbReference type="InterPro" id="IPR050738">
    <property type="entry name" value="Sulfatase"/>
</dbReference>
<comment type="cofactor">
    <cofactor evidence="1">
        <name>Ca(2+)</name>
        <dbReference type="ChEBI" id="CHEBI:29108"/>
    </cofactor>
</comment>
<dbReference type="FunFam" id="3.40.720.10:FF:000023">
    <property type="entry name" value="Arylsulfatase A"/>
    <property type="match status" value="1"/>
</dbReference>
<organism evidence="10 11">
    <name type="scientific">Spirosoma arboris</name>
    <dbReference type="NCBI Taxonomy" id="2682092"/>
    <lineage>
        <taxon>Bacteria</taxon>
        <taxon>Pseudomonadati</taxon>
        <taxon>Bacteroidota</taxon>
        <taxon>Cytophagia</taxon>
        <taxon>Cytophagales</taxon>
        <taxon>Cytophagaceae</taxon>
        <taxon>Spirosoma</taxon>
    </lineage>
</organism>
<comment type="similarity">
    <text evidence="2">Belongs to the sulfatase family.</text>
</comment>
<keyword evidence="11" id="KW-1185">Reference proteome</keyword>
<keyword evidence="7" id="KW-0325">Glycoprotein</keyword>
<keyword evidence="3" id="KW-0479">Metal-binding</keyword>
<evidence type="ECO:0000256" key="3">
    <source>
        <dbReference type="ARBA" id="ARBA00022723"/>
    </source>
</evidence>
<dbReference type="Gene3D" id="3.30.1120.10">
    <property type="match status" value="1"/>
</dbReference>
<feature type="chain" id="PRO_5029631812" evidence="8">
    <location>
        <begin position="25"/>
        <end position="463"/>
    </location>
</feature>
<protein>
    <submittedName>
        <fullName evidence="10">Sulfatase-like hydrolase/transferase</fullName>
    </submittedName>
</protein>
<name>A0A7K1S3V7_9BACT</name>
<evidence type="ECO:0000259" key="9">
    <source>
        <dbReference type="Pfam" id="PF00884"/>
    </source>
</evidence>
<evidence type="ECO:0000313" key="11">
    <source>
        <dbReference type="Proteomes" id="UP000436006"/>
    </source>
</evidence>
<dbReference type="AlphaFoldDB" id="A0A7K1S3V7"/>
<evidence type="ECO:0000256" key="2">
    <source>
        <dbReference type="ARBA" id="ARBA00008779"/>
    </source>
</evidence>
<comment type="caution">
    <text evidence="10">The sequence shown here is derived from an EMBL/GenBank/DDBJ whole genome shotgun (WGS) entry which is preliminary data.</text>
</comment>
<dbReference type="RefSeq" id="WP_157582610.1">
    <property type="nucleotide sequence ID" value="NZ_WPIN01000001.1"/>
</dbReference>
<dbReference type="PROSITE" id="PS00149">
    <property type="entry name" value="SULFATASE_2"/>
    <property type="match status" value="1"/>
</dbReference>
<dbReference type="PANTHER" id="PTHR42693">
    <property type="entry name" value="ARYLSULFATASE FAMILY MEMBER"/>
    <property type="match status" value="1"/>
</dbReference>
<dbReference type="GO" id="GO:0046872">
    <property type="term" value="F:metal ion binding"/>
    <property type="evidence" value="ECO:0007669"/>
    <property type="project" value="UniProtKB-KW"/>
</dbReference>
<dbReference type="GO" id="GO:0016740">
    <property type="term" value="F:transferase activity"/>
    <property type="evidence" value="ECO:0007669"/>
    <property type="project" value="UniProtKB-KW"/>
</dbReference>
<dbReference type="InterPro" id="IPR017850">
    <property type="entry name" value="Alkaline_phosphatase_core_sf"/>
</dbReference>
<dbReference type="InterPro" id="IPR000917">
    <property type="entry name" value="Sulfatase_N"/>
</dbReference>
<evidence type="ECO:0000256" key="1">
    <source>
        <dbReference type="ARBA" id="ARBA00001913"/>
    </source>
</evidence>
<dbReference type="SUPFAM" id="SSF53649">
    <property type="entry name" value="Alkaline phosphatase-like"/>
    <property type="match status" value="1"/>
</dbReference>
<proteinExistence type="inferred from homology"/>
<accession>A0A7K1S3V7</accession>
<evidence type="ECO:0000256" key="8">
    <source>
        <dbReference type="SAM" id="SignalP"/>
    </source>
</evidence>
<dbReference type="EMBL" id="WPIN01000001">
    <property type="protein sequence ID" value="MVM28490.1"/>
    <property type="molecule type" value="Genomic_DNA"/>
</dbReference>
<feature type="signal peptide" evidence="8">
    <location>
        <begin position="1"/>
        <end position="24"/>
    </location>
</feature>
<dbReference type="PANTHER" id="PTHR42693:SF33">
    <property type="entry name" value="ARYLSULFATASE"/>
    <property type="match status" value="1"/>
</dbReference>
<dbReference type="Gene3D" id="3.40.720.10">
    <property type="entry name" value="Alkaline Phosphatase, subunit A"/>
    <property type="match status" value="1"/>
</dbReference>
<keyword evidence="5 10" id="KW-0378">Hydrolase</keyword>
<feature type="domain" description="Sulfatase N-terminal" evidence="9">
    <location>
        <begin position="30"/>
        <end position="346"/>
    </location>
</feature>
<reference evidence="10 11" key="1">
    <citation type="submission" date="2019-12" db="EMBL/GenBank/DDBJ databases">
        <title>Spirosoma sp. HMF4905 genome sequencing and assembly.</title>
        <authorList>
            <person name="Kang H."/>
            <person name="Cha I."/>
            <person name="Kim H."/>
            <person name="Joh K."/>
        </authorList>
    </citation>
    <scope>NUCLEOTIDE SEQUENCE [LARGE SCALE GENOMIC DNA]</scope>
    <source>
        <strain evidence="10 11">HMF4905</strain>
    </source>
</reference>
<evidence type="ECO:0000256" key="5">
    <source>
        <dbReference type="ARBA" id="ARBA00022801"/>
    </source>
</evidence>
<evidence type="ECO:0000313" key="10">
    <source>
        <dbReference type="EMBL" id="MVM28490.1"/>
    </source>
</evidence>
<dbReference type="CDD" id="cd16026">
    <property type="entry name" value="GALNS_like"/>
    <property type="match status" value="1"/>
</dbReference>
<dbReference type="Pfam" id="PF14707">
    <property type="entry name" value="Sulfatase_C"/>
    <property type="match status" value="1"/>
</dbReference>
<gene>
    <name evidence="10" type="ORF">GO755_00500</name>
</gene>
<sequence length="463" mass="51099">MIHYAKKLACFSLLFSLFTSFANAQTNRTPNIIIILADDLGYGDLGSYGHPTIRTPNLDKMALEGTRFTQFYVAANVCTPSRAALLTGRLPVRSGIFGKRGVFFTNSANGLPHNEITIAEALKTKGYQTALVGKWHLGSQPEYLPLQHGFDYYFGLPYSNDMGKVGSVPNMTNQNPPLPLYRNNEVIETEPDQRLLTKRYTTEVVGFIKKNKAKPFFLYYASPFPHVPLYASSDFSGKSKRGLYGDVVEELDWSVGQIFATLREQKLDKNTLVIFLSDNGPWQMKALAPGTGGSAGLLYEAKGSTYEGGMRVPAIAWGSGLVQPNTVSSAIVTSMDLYPTILHLANAELPTDRTLDGADIQELLSGKKASVTDVVYFYDSDRLHAIRKGPWKAHFITHPSYSAEAPVPHDPPLLYNLEADPSEKFEVGNEHPEVIDDLKKAYEKHKAGIKPVPPLLDAIIPVK</sequence>
<dbReference type="Pfam" id="PF00884">
    <property type="entry name" value="Sulfatase"/>
    <property type="match status" value="1"/>
</dbReference>
<dbReference type="GO" id="GO:0004065">
    <property type="term" value="F:arylsulfatase activity"/>
    <property type="evidence" value="ECO:0007669"/>
    <property type="project" value="TreeGrafter"/>
</dbReference>
<keyword evidence="6" id="KW-0106">Calcium</keyword>